<evidence type="ECO:0000256" key="8">
    <source>
        <dbReference type="ARBA" id="ARBA00023209"/>
    </source>
</evidence>
<evidence type="ECO:0000256" key="1">
    <source>
        <dbReference type="ARBA" id="ARBA00004141"/>
    </source>
</evidence>
<feature type="transmembrane region" description="Helical" evidence="11">
    <location>
        <begin position="269"/>
        <end position="287"/>
    </location>
</feature>
<keyword evidence="9" id="KW-1208">Phospholipid metabolism</keyword>
<dbReference type="InterPro" id="IPR048254">
    <property type="entry name" value="CDP_ALCOHOL_P_TRANSF_CS"/>
</dbReference>
<dbReference type="Pfam" id="PF01066">
    <property type="entry name" value="CDP-OH_P_transf"/>
    <property type="match status" value="1"/>
</dbReference>
<organism evidence="12 13">
    <name type="scientific">Pterulicium gracile</name>
    <dbReference type="NCBI Taxonomy" id="1884261"/>
    <lineage>
        <taxon>Eukaryota</taxon>
        <taxon>Fungi</taxon>
        <taxon>Dikarya</taxon>
        <taxon>Basidiomycota</taxon>
        <taxon>Agaricomycotina</taxon>
        <taxon>Agaricomycetes</taxon>
        <taxon>Agaricomycetidae</taxon>
        <taxon>Agaricales</taxon>
        <taxon>Pleurotineae</taxon>
        <taxon>Pterulaceae</taxon>
        <taxon>Pterulicium</taxon>
    </lineage>
</organism>
<evidence type="ECO:0000256" key="2">
    <source>
        <dbReference type="ARBA" id="ARBA00022516"/>
    </source>
</evidence>
<keyword evidence="6" id="KW-0443">Lipid metabolism</keyword>
<keyword evidence="2" id="KW-0444">Lipid biosynthesis</keyword>
<reference evidence="12 13" key="1">
    <citation type="journal article" date="2019" name="Nat. Ecol. Evol.">
        <title>Megaphylogeny resolves global patterns of mushroom evolution.</title>
        <authorList>
            <person name="Varga T."/>
            <person name="Krizsan K."/>
            <person name="Foldi C."/>
            <person name="Dima B."/>
            <person name="Sanchez-Garcia M."/>
            <person name="Sanchez-Ramirez S."/>
            <person name="Szollosi G.J."/>
            <person name="Szarkandi J.G."/>
            <person name="Papp V."/>
            <person name="Albert L."/>
            <person name="Andreopoulos W."/>
            <person name="Angelini C."/>
            <person name="Antonin V."/>
            <person name="Barry K.W."/>
            <person name="Bougher N.L."/>
            <person name="Buchanan P."/>
            <person name="Buyck B."/>
            <person name="Bense V."/>
            <person name="Catcheside P."/>
            <person name="Chovatia M."/>
            <person name="Cooper J."/>
            <person name="Damon W."/>
            <person name="Desjardin D."/>
            <person name="Finy P."/>
            <person name="Geml J."/>
            <person name="Haridas S."/>
            <person name="Hughes K."/>
            <person name="Justo A."/>
            <person name="Karasinski D."/>
            <person name="Kautmanova I."/>
            <person name="Kiss B."/>
            <person name="Kocsube S."/>
            <person name="Kotiranta H."/>
            <person name="LaButti K.M."/>
            <person name="Lechner B.E."/>
            <person name="Liimatainen K."/>
            <person name="Lipzen A."/>
            <person name="Lukacs Z."/>
            <person name="Mihaltcheva S."/>
            <person name="Morgado L.N."/>
            <person name="Niskanen T."/>
            <person name="Noordeloos M.E."/>
            <person name="Ohm R.A."/>
            <person name="Ortiz-Santana B."/>
            <person name="Ovrebo C."/>
            <person name="Racz N."/>
            <person name="Riley R."/>
            <person name="Savchenko A."/>
            <person name="Shiryaev A."/>
            <person name="Soop K."/>
            <person name="Spirin V."/>
            <person name="Szebenyi C."/>
            <person name="Tomsovsky M."/>
            <person name="Tulloss R.E."/>
            <person name="Uehling J."/>
            <person name="Grigoriev I.V."/>
            <person name="Vagvolgyi C."/>
            <person name="Papp T."/>
            <person name="Martin F.M."/>
            <person name="Miettinen O."/>
            <person name="Hibbett D.S."/>
            <person name="Nagy L.G."/>
        </authorList>
    </citation>
    <scope>NUCLEOTIDE SEQUENCE [LARGE SCALE GENOMIC DNA]</scope>
    <source>
        <strain evidence="12 13">CBS 309.79</strain>
    </source>
</reference>
<dbReference type="PANTHER" id="PTHR14269:SF60">
    <property type="entry name" value="CARDIOLIPIN SYNTHASE (CMP-FORMING)"/>
    <property type="match status" value="1"/>
</dbReference>
<evidence type="ECO:0000313" key="13">
    <source>
        <dbReference type="Proteomes" id="UP000305067"/>
    </source>
</evidence>
<evidence type="ECO:0000256" key="6">
    <source>
        <dbReference type="ARBA" id="ARBA00023098"/>
    </source>
</evidence>
<dbReference type="Proteomes" id="UP000305067">
    <property type="component" value="Unassembled WGS sequence"/>
</dbReference>
<evidence type="ECO:0000256" key="10">
    <source>
        <dbReference type="RuleBase" id="RU003750"/>
    </source>
</evidence>
<dbReference type="InterPro" id="IPR000462">
    <property type="entry name" value="CDP-OH_P_trans"/>
</dbReference>
<keyword evidence="3 10" id="KW-0808">Transferase</keyword>
<evidence type="ECO:0000256" key="7">
    <source>
        <dbReference type="ARBA" id="ARBA00023136"/>
    </source>
</evidence>
<dbReference type="PROSITE" id="PS00379">
    <property type="entry name" value="CDP_ALCOHOL_P_TRANSF"/>
    <property type="match status" value="1"/>
</dbReference>
<dbReference type="InterPro" id="IPR050324">
    <property type="entry name" value="CDP-alcohol_PTase-I"/>
</dbReference>
<dbReference type="InterPro" id="IPR043130">
    <property type="entry name" value="CDP-OH_PTrfase_TM_dom"/>
</dbReference>
<keyword evidence="4 11" id="KW-0812">Transmembrane</keyword>
<sequence>MLSTWTRLPTVLRTPLPRCTKHLRYPQRSISTQWSPSLLPVRRFSTQPIWRNQHDDKKLDRQTPPPHVVLADKLRGKLPTTMRENIYTIPNFLTVSRILACPVLGWSILGGNFYLATSILVYAGASDWVDGFLARRYNMHSVVGSILDPAADKTLMTTLVVTTAMKGLLPIPLLVIILGRDVLLSFSAFYIRYTSLPEPKTFKRYWDFSIPSAEVRPTMISKVNTALQIILMGATIVEPILPYSLYTPFSEISVLSSVLPFDFISPLSAFHWVVATTTIWSGLSYVLSKDAVRIVAKSASGPKVPPS</sequence>
<evidence type="ECO:0000313" key="12">
    <source>
        <dbReference type="EMBL" id="TFL02129.1"/>
    </source>
</evidence>
<dbReference type="GO" id="GO:0043337">
    <property type="term" value="F:cardiolipin synthase (CMP-forming)"/>
    <property type="evidence" value="ECO:0007669"/>
    <property type="project" value="TreeGrafter"/>
</dbReference>
<keyword evidence="5 11" id="KW-1133">Transmembrane helix</keyword>
<gene>
    <name evidence="12" type="ORF">BDV98DRAFT_566737</name>
</gene>
<dbReference type="STRING" id="1884261.A0A5C3QP98"/>
<name>A0A5C3QP98_9AGAR</name>
<dbReference type="EMBL" id="ML178823">
    <property type="protein sequence ID" value="TFL02129.1"/>
    <property type="molecule type" value="Genomic_DNA"/>
</dbReference>
<dbReference type="PANTHER" id="PTHR14269">
    <property type="entry name" value="CDP-DIACYLGLYCEROL--GLYCEROL-3-PHOSPHATE 3-PHOSPHATIDYLTRANSFERASE-RELATED"/>
    <property type="match status" value="1"/>
</dbReference>
<dbReference type="AlphaFoldDB" id="A0A5C3QP98"/>
<feature type="transmembrane region" description="Helical" evidence="11">
    <location>
        <begin position="103"/>
        <end position="125"/>
    </location>
</feature>
<dbReference type="GO" id="GO:0016020">
    <property type="term" value="C:membrane"/>
    <property type="evidence" value="ECO:0007669"/>
    <property type="project" value="UniProtKB-SubCell"/>
</dbReference>
<keyword evidence="13" id="KW-1185">Reference proteome</keyword>
<evidence type="ECO:0000256" key="11">
    <source>
        <dbReference type="SAM" id="Phobius"/>
    </source>
</evidence>
<proteinExistence type="inferred from homology"/>
<dbReference type="GO" id="GO:0005739">
    <property type="term" value="C:mitochondrion"/>
    <property type="evidence" value="ECO:0007669"/>
    <property type="project" value="TreeGrafter"/>
</dbReference>
<evidence type="ECO:0000256" key="3">
    <source>
        <dbReference type="ARBA" id="ARBA00022679"/>
    </source>
</evidence>
<keyword evidence="8" id="KW-0594">Phospholipid biosynthesis</keyword>
<evidence type="ECO:0000256" key="4">
    <source>
        <dbReference type="ARBA" id="ARBA00022692"/>
    </source>
</evidence>
<keyword evidence="7 11" id="KW-0472">Membrane</keyword>
<accession>A0A5C3QP98</accession>
<protein>
    <submittedName>
        <fullName evidence="12">CDP-alcohol phosphatidyltransferase-domain-containing protein</fullName>
    </submittedName>
</protein>
<feature type="transmembrane region" description="Helical" evidence="11">
    <location>
        <begin position="226"/>
        <end position="249"/>
    </location>
</feature>
<comment type="similarity">
    <text evidence="10">Belongs to the CDP-alcohol phosphatidyltransferase class-I family.</text>
</comment>
<dbReference type="GO" id="GO:0032049">
    <property type="term" value="P:cardiolipin biosynthetic process"/>
    <property type="evidence" value="ECO:0007669"/>
    <property type="project" value="TreeGrafter"/>
</dbReference>
<dbReference type="OrthoDB" id="10020554at2759"/>
<dbReference type="Gene3D" id="1.20.120.1760">
    <property type="match status" value="1"/>
</dbReference>
<evidence type="ECO:0000256" key="5">
    <source>
        <dbReference type="ARBA" id="ARBA00022989"/>
    </source>
</evidence>
<comment type="subcellular location">
    <subcellularLocation>
        <location evidence="1">Membrane</location>
        <topology evidence="1">Multi-pass membrane protein</topology>
    </subcellularLocation>
</comment>
<evidence type="ECO:0000256" key="9">
    <source>
        <dbReference type="ARBA" id="ARBA00023264"/>
    </source>
</evidence>